<sequence>MEVVDFDCQRKLSSSKTLSVDHSESCQELDSLENDKLSSHNSQLRKRSKKRLKKSKKIFSESDDQSPKISHDNCVKSDNALKLFPIFTLSNSQIGHKQSIKREPNLPDLEKISQKTKLNKKNTKIGKAISCKEASISNVMINSDSSSCTEVFDSESIKPLNAEILNGVILDAGGHLKQDDANAVNDIKITKKKLTSEKEYDVLLSADSEENTIKPTKRKGKISRIKYLIVLC</sequence>
<reference evidence="2" key="1">
    <citation type="submission" date="2020-08" db="EMBL/GenBank/DDBJ databases">
        <title>Multicomponent nature underlies the extraordinary mechanical properties of spider dragline silk.</title>
        <authorList>
            <person name="Kono N."/>
            <person name="Nakamura H."/>
            <person name="Mori M."/>
            <person name="Yoshida Y."/>
            <person name="Ohtoshi R."/>
            <person name="Malay A.D."/>
            <person name="Moran D.A.P."/>
            <person name="Tomita M."/>
            <person name="Numata K."/>
            <person name="Arakawa K."/>
        </authorList>
    </citation>
    <scope>NUCLEOTIDE SEQUENCE</scope>
</reference>
<feature type="region of interest" description="Disordered" evidence="1">
    <location>
        <begin position="33"/>
        <end position="70"/>
    </location>
</feature>
<accession>A0A8X7CKF4</accession>
<evidence type="ECO:0000313" key="3">
    <source>
        <dbReference type="Proteomes" id="UP000886998"/>
    </source>
</evidence>
<organism evidence="2 3">
    <name type="scientific">Trichonephila inaurata madagascariensis</name>
    <dbReference type="NCBI Taxonomy" id="2747483"/>
    <lineage>
        <taxon>Eukaryota</taxon>
        <taxon>Metazoa</taxon>
        <taxon>Ecdysozoa</taxon>
        <taxon>Arthropoda</taxon>
        <taxon>Chelicerata</taxon>
        <taxon>Arachnida</taxon>
        <taxon>Araneae</taxon>
        <taxon>Araneomorphae</taxon>
        <taxon>Entelegynae</taxon>
        <taxon>Araneoidea</taxon>
        <taxon>Nephilidae</taxon>
        <taxon>Trichonephila</taxon>
        <taxon>Trichonephila inaurata</taxon>
    </lineage>
</organism>
<comment type="caution">
    <text evidence="2">The sequence shown here is derived from an EMBL/GenBank/DDBJ whole genome shotgun (WGS) entry which is preliminary data.</text>
</comment>
<name>A0A8X7CKF4_9ARAC</name>
<protein>
    <submittedName>
        <fullName evidence="2">Uncharacterized protein</fullName>
    </submittedName>
</protein>
<dbReference type="AlphaFoldDB" id="A0A8X7CKF4"/>
<evidence type="ECO:0000313" key="2">
    <source>
        <dbReference type="EMBL" id="GFY76354.1"/>
    </source>
</evidence>
<proteinExistence type="predicted"/>
<dbReference type="EMBL" id="BMAV01021850">
    <property type="protein sequence ID" value="GFY76354.1"/>
    <property type="molecule type" value="Genomic_DNA"/>
</dbReference>
<keyword evidence="3" id="KW-1185">Reference proteome</keyword>
<gene>
    <name evidence="2" type="ORF">TNIN_438101</name>
</gene>
<feature type="compositionally biased region" description="Basic residues" evidence="1">
    <location>
        <begin position="43"/>
        <end position="57"/>
    </location>
</feature>
<evidence type="ECO:0000256" key="1">
    <source>
        <dbReference type="SAM" id="MobiDB-lite"/>
    </source>
</evidence>
<dbReference type="Proteomes" id="UP000886998">
    <property type="component" value="Unassembled WGS sequence"/>
</dbReference>